<dbReference type="InterPro" id="IPR003593">
    <property type="entry name" value="AAA+_ATPase"/>
</dbReference>
<dbReference type="InterPro" id="IPR013563">
    <property type="entry name" value="Oligopep_ABC_C"/>
</dbReference>
<dbReference type="PANTHER" id="PTHR43776">
    <property type="entry name" value="TRANSPORT ATP-BINDING PROTEIN"/>
    <property type="match status" value="1"/>
</dbReference>
<keyword evidence="4 6" id="KW-0067">ATP-binding</keyword>
<reference evidence="6 7" key="1">
    <citation type="submission" date="2018-01" db="EMBL/GenBank/DDBJ databases">
        <title>A novel member of the phylum Bacteroidetes isolated from glacier ice.</title>
        <authorList>
            <person name="Liu Q."/>
            <person name="Xin Y.-H."/>
        </authorList>
    </citation>
    <scope>NUCLEOTIDE SEQUENCE [LARGE SCALE GENOMIC DNA]</scope>
    <source>
        <strain evidence="6 7">RB1R16</strain>
    </source>
</reference>
<gene>
    <name evidence="6" type="ORF">CJD36_020710</name>
</gene>
<dbReference type="NCBIfam" id="NF008453">
    <property type="entry name" value="PRK11308.1"/>
    <property type="match status" value="2"/>
</dbReference>
<comment type="caution">
    <text evidence="6">The sequence shown here is derived from an EMBL/GenBank/DDBJ whole genome shotgun (WGS) entry which is preliminary data.</text>
</comment>
<organism evidence="6 7">
    <name type="scientific">Flavipsychrobacter stenotrophus</name>
    <dbReference type="NCBI Taxonomy" id="2077091"/>
    <lineage>
        <taxon>Bacteria</taxon>
        <taxon>Pseudomonadati</taxon>
        <taxon>Bacteroidota</taxon>
        <taxon>Chitinophagia</taxon>
        <taxon>Chitinophagales</taxon>
        <taxon>Chitinophagaceae</taxon>
        <taxon>Flavipsychrobacter</taxon>
    </lineage>
</organism>
<keyword evidence="2" id="KW-0813">Transport</keyword>
<dbReference type="Proteomes" id="UP000239872">
    <property type="component" value="Unassembled WGS sequence"/>
</dbReference>
<evidence type="ECO:0000256" key="3">
    <source>
        <dbReference type="ARBA" id="ARBA00022741"/>
    </source>
</evidence>
<dbReference type="InterPro" id="IPR017871">
    <property type="entry name" value="ABC_transporter-like_CS"/>
</dbReference>
<dbReference type="AlphaFoldDB" id="A0A2S7SQP6"/>
<dbReference type="Gene3D" id="3.40.50.300">
    <property type="entry name" value="P-loop containing nucleotide triphosphate hydrolases"/>
    <property type="match status" value="2"/>
</dbReference>
<dbReference type="GO" id="GO:0055085">
    <property type="term" value="P:transmembrane transport"/>
    <property type="evidence" value="ECO:0007669"/>
    <property type="project" value="UniProtKB-ARBA"/>
</dbReference>
<feature type="domain" description="ABC transporter" evidence="5">
    <location>
        <begin position="308"/>
        <end position="558"/>
    </location>
</feature>
<feature type="domain" description="ABC transporter" evidence="5">
    <location>
        <begin position="8"/>
        <end position="262"/>
    </location>
</feature>
<keyword evidence="3" id="KW-0547">Nucleotide-binding</keyword>
<keyword evidence="7" id="KW-1185">Reference proteome</keyword>
<dbReference type="InterPro" id="IPR050319">
    <property type="entry name" value="ABC_transp_ATP-bind"/>
</dbReference>
<evidence type="ECO:0000313" key="7">
    <source>
        <dbReference type="Proteomes" id="UP000239872"/>
    </source>
</evidence>
<dbReference type="RefSeq" id="WP_105041115.1">
    <property type="nucleotide sequence ID" value="NZ_PPSL01000007.1"/>
</dbReference>
<proteinExistence type="inferred from homology"/>
<dbReference type="NCBIfam" id="NF007739">
    <property type="entry name" value="PRK10419.1"/>
    <property type="match status" value="2"/>
</dbReference>
<dbReference type="GO" id="GO:0015833">
    <property type="term" value="P:peptide transport"/>
    <property type="evidence" value="ECO:0007669"/>
    <property type="project" value="InterPro"/>
</dbReference>
<dbReference type="SUPFAM" id="SSF52540">
    <property type="entry name" value="P-loop containing nucleoside triphosphate hydrolases"/>
    <property type="match status" value="2"/>
</dbReference>
<comment type="similarity">
    <text evidence="1">Belongs to the ABC transporter superfamily.</text>
</comment>
<evidence type="ECO:0000256" key="1">
    <source>
        <dbReference type="ARBA" id="ARBA00005417"/>
    </source>
</evidence>
<dbReference type="GO" id="GO:0005524">
    <property type="term" value="F:ATP binding"/>
    <property type="evidence" value="ECO:0007669"/>
    <property type="project" value="UniProtKB-KW"/>
</dbReference>
<accession>A0A2S7SQP6</accession>
<dbReference type="Pfam" id="PF08352">
    <property type="entry name" value="oligo_HPY"/>
    <property type="match status" value="1"/>
</dbReference>
<evidence type="ECO:0000259" key="5">
    <source>
        <dbReference type="PROSITE" id="PS50893"/>
    </source>
</evidence>
<dbReference type="InterPro" id="IPR027417">
    <property type="entry name" value="P-loop_NTPase"/>
</dbReference>
<evidence type="ECO:0000256" key="4">
    <source>
        <dbReference type="ARBA" id="ARBA00022840"/>
    </source>
</evidence>
<dbReference type="PANTHER" id="PTHR43776:SF7">
    <property type="entry name" value="D,D-DIPEPTIDE TRANSPORT ATP-BINDING PROTEIN DDPF-RELATED"/>
    <property type="match status" value="1"/>
</dbReference>
<dbReference type="FunFam" id="3.40.50.300:FF:000016">
    <property type="entry name" value="Oligopeptide ABC transporter ATP-binding component"/>
    <property type="match status" value="2"/>
</dbReference>
<dbReference type="PROSITE" id="PS00211">
    <property type="entry name" value="ABC_TRANSPORTER_1"/>
    <property type="match status" value="2"/>
</dbReference>
<dbReference type="GO" id="GO:0016887">
    <property type="term" value="F:ATP hydrolysis activity"/>
    <property type="evidence" value="ECO:0007669"/>
    <property type="project" value="InterPro"/>
</dbReference>
<dbReference type="InterPro" id="IPR003439">
    <property type="entry name" value="ABC_transporter-like_ATP-bd"/>
</dbReference>
<dbReference type="PROSITE" id="PS50893">
    <property type="entry name" value="ABC_TRANSPORTER_2"/>
    <property type="match status" value="2"/>
</dbReference>
<evidence type="ECO:0000256" key="2">
    <source>
        <dbReference type="ARBA" id="ARBA00022448"/>
    </source>
</evidence>
<sequence length="562" mass="62312">MSEDNTILQVNGLHISFGGMQPFTAVNNLSFSVAKGKTLAIVGESGSGKSLTALALMGLQPKTATLAGHLQLHIDDRSTVNLSQLSHNKQSPSPRGQHISMVFQEPMSALNPVMKVGKQLREAITTHQHLNNTEAKKLAIEWLAKVQLPGPAKIYDRYPHQLSGGQKQRIMIAIAMCNHPELLIADEPTTALDVTVQQEIMHLMHYLQQEHQSAMIFITHDLALAANIADDVLVMYKGEAMEYGRAKEVLTNPQHAYTQALLACRPSPDHKGQILPIISDFLDPSKTQVGKEIPEPHNQSTITTEKILQVNNLKIWFPEQTTLLGKATHHFKAVDDVYFSINRGETLGLVGESGCGKSTLSKALIGLLPVKSGNILYNDLDLANISLQQWKEVRTSIQMIFQDPYSSLNPRMTIGDTIKEPLAIHNIVTKRDLDKEVLRLLDIVQLPVTAFHKYPHEFSGGQRQRIGIARALSVKPQLLICDESVSALDVSIQAQILNLLKQLQRDFALTYLFISHDLSVVHYISDRVMVMQAGKIVETGDAVQVLKHPINDYTKRLIAAMP</sequence>
<evidence type="ECO:0000313" key="6">
    <source>
        <dbReference type="EMBL" id="PQJ09210.1"/>
    </source>
</evidence>
<dbReference type="Pfam" id="PF00005">
    <property type="entry name" value="ABC_tran"/>
    <property type="match status" value="2"/>
</dbReference>
<dbReference type="CDD" id="cd03257">
    <property type="entry name" value="ABC_NikE_OppD_transporters"/>
    <property type="match status" value="2"/>
</dbReference>
<name>A0A2S7SQP6_9BACT</name>
<dbReference type="OrthoDB" id="1115710at2"/>
<dbReference type="EMBL" id="PPSL01000007">
    <property type="protein sequence ID" value="PQJ09210.1"/>
    <property type="molecule type" value="Genomic_DNA"/>
</dbReference>
<protein>
    <submittedName>
        <fullName evidence="6">ABC transporter ATP-binding protein</fullName>
    </submittedName>
</protein>
<dbReference type="SMART" id="SM00382">
    <property type="entry name" value="AAA"/>
    <property type="match status" value="2"/>
</dbReference>